<dbReference type="Proteomes" id="UP001549110">
    <property type="component" value="Unassembled WGS sequence"/>
</dbReference>
<keyword evidence="1" id="KW-1133">Transmembrane helix</keyword>
<comment type="caution">
    <text evidence="2">The sequence shown here is derived from an EMBL/GenBank/DDBJ whole genome shotgun (WGS) entry which is preliminary data.</text>
</comment>
<evidence type="ECO:0000313" key="3">
    <source>
        <dbReference type="Proteomes" id="UP001549110"/>
    </source>
</evidence>
<name>A0ABV2EJX4_9CAUL</name>
<reference evidence="2 3" key="1">
    <citation type="submission" date="2024-06" db="EMBL/GenBank/DDBJ databases">
        <title>Genomic Encyclopedia of Type Strains, Phase IV (KMG-IV): sequencing the most valuable type-strain genomes for metagenomic binning, comparative biology and taxonomic classification.</title>
        <authorList>
            <person name="Goeker M."/>
        </authorList>
    </citation>
    <scope>NUCLEOTIDE SEQUENCE [LARGE SCALE GENOMIC DNA]</scope>
    <source>
        <strain evidence="2 3">DSM 17809</strain>
    </source>
</reference>
<organism evidence="2 3">
    <name type="scientific">Phenylobacterium koreense</name>
    <dbReference type="NCBI Taxonomy" id="266125"/>
    <lineage>
        <taxon>Bacteria</taxon>
        <taxon>Pseudomonadati</taxon>
        <taxon>Pseudomonadota</taxon>
        <taxon>Alphaproteobacteria</taxon>
        <taxon>Caulobacterales</taxon>
        <taxon>Caulobacteraceae</taxon>
        <taxon>Phenylobacterium</taxon>
    </lineage>
</organism>
<keyword evidence="1" id="KW-0472">Membrane</keyword>
<keyword evidence="1" id="KW-0812">Transmembrane</keyword>
<proteinExistence type="predicted"/>
<evidence type="ECO:0000313" key="2">
    <source>
        <dbReference type="EMBL" id="MET3527277.1"/>
    </source>
</evidence>
<feature type="transmembrane region" description="Helical" evidence="1">
    <location>
        <begin position="12"/>
        <end position="31"/>
    </location>
</feature>
<accession>A0ABV2EJX4</accession>
<evidence type="ECO:0008006" key="4">
    <source>
        <dbReference type="Google" id="ProtNLM"/>
    </source>
</evidence>
<keyword evidence="3" id="KW-1185">Reference proteome</keyword>
<dbReference type="RefSeq" id="WP_354297772.1">
    <property type="nucleotide sequence ID" value="NZ_JBEPLU010000002.1"/>
</dbReference>
<protein>
    <recommendedName>
        <fullName evidence="4">Minor tail protein</fullName>
    </recommendedName>
</protein>
<evidence type="ECO:0000256" key="1">
    <source>
        <dbReference type="SAM" id="Phobius"/>
    </source>
</evidence>
<dbReference type="EMBL" id="JBEPLU010000002">
    <property type="protein sequence ID" value="MET3527277.1"/>
    <property type="molecule type" value="Genomic_DNA"/>
</dbReference>
<gene>
    <name evidence="2" type="ORF">ABID41_002395</name>
</gene>
<sequence>MSDGLPDAPGLWTALAGAIGAAFGGVSLWLANRLMGKAAFQQAINSGFSELTKQLREERDFFRNQLAEERIAWAAERAEANGKILNLTQSIESLKHLLIRHGIPVPLAHQEPEPFTVIEGSDHGD</sequence>